<evidence type="ECO:0000256" key="1">
    <source>
        <dbReference type="SAM" id="MobiDB-lite"/>
    </source>
</evidence>
<proteinExistence type="predicted"/>
<sequence length="388" mass="42811">MQHNDSNQKATKTPGFNEGKAGLGHDDTQKEGNEIYVLPNDEQEQDRLSTQHKAFSIGFGGLYPAPEIVRAVLAPQEGVTKRILDLGCGSGIWCTEMAREFPHCDVLGVDLAPVSVLPEHMPANCKFEINDINGGLQHLQGMYDVVQARCISLGVNNFRESLQWVVGCAKPGGIVISMEGDFDFYSGWPMTYAPFWSNSNPQGSYHSRVLYEIRRSAVLAGSSVMSMEKLLDEGLWNSAPALDPDTCKAADVYLPVGTWCKQGDPAQQEQLRSVGMLMRENMMELSRIVQPGFLQAGWSKEIVDQWATGMQDECQNGTIGLRMRLAWGRRRAGPNLPAPDLHEVAVDNKVKYPFYEVYNTPGEAAVATETRNRGKDIPAPPYAQGSTQ</sequence>
<dbReference type="Pfam" id="PF13489">
    <property type="entry name" value="Methyltransf_23"/>
    <property type="match status" value="1"/>
</dbReference>
<dbReference type="SUPFAM" id="SSF53335">
    <property type="entry name" value="S-adenosyl-L-methionine-dependent methyltransferases"/>
    <property type="match status" value="1"/>
</dbReference>
<dbReference type="OrthoDB" id="2013972at2759"/>
<reference evidence="2 3" key="1">
    <citation type="submission" date="2014-04" db="EMBL/GenBank/DDBJ databases">
        <authorList>
            <consortium name="DOE Joint Genome Institute"/>
            <person name="Kuo A."/>
            <person name="Zuccaro A."/>
            <person name="Kohler A."/>
            <person name="Nagy L.G."/>
            <person name="Floudas D."/>
            <person name="Copeland A."/>
            <person name="Barry K.W."/>
            <person name="Cichocki N."/>
            <person name="Veneault-Fourrey C."/>
            <person name="LaButti K."/>
            <person name="Lindquist E.A."/>
            <person name="Lipzen A."/>
            <person name="Lundell T."/>
            <person name="Morin E."/>
            <person name="Murat C."/>
            <person name="Sun H."/>
            <person name="Tunlid A."/>
            <person name="Henrissat B."/>
            <person name="Grigoriev I.V."/>
            <person name="Hibbett D.S."/>
            <person name="Martin F."/>
            <person name="Nordberg H.P."/>
            <person name="Cantor M.N."/>
            <person name="Hua S.X."/>
        </authorList>
    </citation>
    <scope>NUCLEOTIDE SEQUENCE [LARGE SCALE GENOMIC DNA]</scope>
    <source>
        <strain evidence="2 3">MAFF 305830</strain>
    </source>
</reference>
<organism evidence="2 3">
    <name type="scientific">Serendipita vermifera MAFF 305830</name>
    <dbReference type="NCBI Taxonomy" id="933852"/>
    <lineage>
        <taxon>Eukaryota</taxon>
        <taxon>Fungi</taxon>
        <taxon>Dikarya</taxon>
        <taxon>Basidiomycota</taxon>
        <taxon>Agaricomycotina</taxon>
        <taxon>Agaricomycetes</taxon>
        <taxon>Sebacinales</taxon>
        <taxon>Serendipitaceae</taxon>
        <taxon>Serendipita</taxon>
    </lineage>
</organism>
<accession>A0A0C3AGD1</accession>
<name>A0A0C3AGD1_SERVB</name>
<keyword evidence="3" id="KW-1185">Reference proteome</keyword>
<dbReference type="EMBL" id="KN824333">
    <property type="protein sequence ID" value="KIM23695.1"/>
    <property type="molecule type" value="Genomic_DNA"/>
</dbReference>
<dbReference type="Proteomes" id="UP000054097">
    <property type="component" value="Unassembled WGS sequence"/>
</dbReference>
<feature type="compositionally biased region" description="Polar residues" evidence="1">
    <location>
        <begin position="1"/>
        <end position="11"/>
    </location>
</feature>
<gene>
    <name evidence="2" type="ORF">M408DRAFT_332187</name>
</gene>
<feature type="region of interest" description="Disordered" evidence="1">
    <location>
        <begin position="367"/>
        <end position="388"/>
    </location>
</feature>
<dbReference type="CDD" id="cd02440">
    <property type="entry name" value="AdoMet_MTases"/>
    <property type="match status" value="1"/>
</dbReference>
<reference evidence="3" key="2">
    <citation type="submission" date="2015-01" db="EMBL/GenBank/DDBJ databases">
        <title>Evolutionary Origins and Diversification of the Mycorrhizal Mutualists.</title>
        <authorList>
            <consortium name="DOE Joint Genome Institute"/>
            <consortium name="Mycorrhizal Genomics Consortium"/>
            <person name="Kohler A."/>
            <person name="Kuo A."/>
            <person name="Nagy L.G."/>
            <person name="Floudas D."/>
            <person name="Copeland A."/>
            <person name="Barry K.W."/>
            <person name="Cichocki N."/>
            <person name="Veneault-Fourrey C."/>
            <person name="LaButti K."/>
            <person name="Lindquist E.A."/>
            <person name="Lipzen A."/>
            <person name="Lundell T."/>
            <person name="Morin E."/>
            <person name="Murat C."/>
            <person name="Riley R."/>
            <person name="Ohm R."/>
            <person name="Sun H."/>
            <person name="Tunlid A."/>
            <person name="Henrissat B."/>
            <person name="Grigoriev I.V."/>
            <person name="Hibbett D.S."/>
            <person name="Martin F."/>
        </authorList>
    </citation>
    <scope>NUCLEOTIDE SEQUENCE [LARGE SCALE GENOMIC DNA]</scope>
    <source>
        <strain evidence="3">MAFF 305830</strain>
    </source>
</reference>
<feature type="region of interest" description="Disordered" evidence="1">
    <location>
        <begin position="1"/>
        <end position="31"/>
    </location>
</feature>
<evidence type="ECO:0000313" key="3">
    <source>
        <dbReference type="Proteomes" id="UP000054097"/>
    </source>
</evidence>
<dbReference type="HOGENOM" id="CLU_010595_5_0_1"/>
<dbReference type="AlphaFoldDB" id="A0A0C3AGD1"/>
<protein>
    <recommendedName>
        <fullName evidence="4">Methyltransferase domain-containing protein</fullName>
    </recommendedName>
</protein>
<dbReference type="Gene3D" id="3.40.50.150">
    <property type="entry name" value="Vaccinia Virus protein VP39"/>
    <property type="match status" value="1"/>
</dbReference>
<dbReference type="STRING" id="933852.A0A0C3AGD1"/>
<evidence type="ECO:0008006" key="4">
    <source>
        <dbReference type="Google" id="ProtNLM"/>
    </source>
</evidence>
<dbReference type="InterPro" id="IPR029063">
    <property type="entry name" value="SAM-dependent_MTases_sf"/>
</dbReference>
<evidence type="ECO:0000313" key="2">
    <source>
        <dbReference type="EMBL" id="KIM23695.1"/>
    </source>
</evidence>